<proteinExistence type="predicted"/>
<protein>
    <submittedName>
        <fullName evidence="1">Uncharacterized protein</fullName>
    </submittedName>
</protein>
<dbReference type="AlphaFoldDB" id="A0A0A9CJA9"/>
<organism evidence="1">
    <name type="scientific">Arundo donax</name>
    <name type="common">Giant reed</name>
    <name type="synonym">Donax arundinaceus</name>
    <dbReference type="NCBI Taxonomy" id="35708"/>
    <lineage>
        <taxon>Eukaryota</taxon>
        <taxon>Viridiplantae</taxon>
        <taxon>Streptophyta</taxon>
        <taxon>Embryophyta</taxon>
        <taxon>Tracheophyta</taxon>
        <taxon>Spermatophyta</taxon>
        <taxon>Magnoliopsida</taxon>
        <taxon>Liliopsida</taxon>
        <taxon>Poales</taxon>
        <taxon>Poaceae</taxon>
        <taxon>PACMAD clade</taxon>
        <taxon>Arundinoideae</taxon>
        <taxon>Arundineae</taxon>
        <taxon>Arundo</taxon>
    </lineage>
</organism>
<sequence length="62" mass="7854">MLSHWSRLIWERVEQIRMKLDKDCRQSHLIFYPQEPIWMKEPSFSPLYYRHRLNFSFNILEL</sequence>
<reference evidence="1" key="2">
    <citation type="journal article" date="2015" name="Data Brief">
        <title>Shoot transcriptome of the giant reed, Arundo donax.</title>
        <authorList>
            <person name="Barrero R.A."/>
            <person name="Guerrero F.D."/>
            <person name="Moolhuijzen P."/>
            <person name="Goolsby J.A."/>
            <person name="Tidwell J."/>
            <person name="Bellgard S.E."/>
            <person name="Bellgard M.I."/>
        </authorList>
    </citation>
    <scope>NUCLEOTIDE SEQUENCE</scope>
    <source>
        <tissue evidence="1">Shoot tissue taken approximately 20 cm above the soil surface</tissue>
    </source>
</reference>
<dbReference type="EMBL" id="GBRH01221486">
    <property type="protein sequence ID" value="JAD76409.1"/>
    <property type="molecule type" value="Transcribed_RNA"/>
</dbReference>
<name>A0A0A9CJA9_ARUDO</name>
<accession>A0A0A9CJA9</accession>
<reference evidence="1" key="1">
    <citation type="submission" date="2014-09" db="EMBL/GenBank/DDBJ databases">
        <authorList>
            <person name="Magalhaes I.L.F."/>
            <person name="Oliveira U."/>
            <person name="Santos F.R."/>
            <person name="Vidigal T.H.D.A."/>
            <person name="Brescovit A.D."/>
            <person name="Santos A.J."/>
        </authorList>
    </citation>
    <scope>NUCLEOTIDE SEQUENCE</scope>
    <source>
        <tissue evidence="1">Shoot tissue taken approximately 20 cm above the soil surface</tissue>
    </source>
</reference>
<evidence type="ECO:0000313" key="1">
    <source>
        <dbReference type="EMBL" id="JAD76409.1"/>
    </source>
</evidence>